<evidence type="ECO:0000313" key="1">
    <source>
        <dbReference type="EMBL" id="PIZ14920.1"/>
    </source>
</evidence>
<gene>
    <name evidence="1" type="ORF">COY52_10730</name>
</gene>
<organism evidence="1 2">
    <name type="scientific">Candidatus Desantisbacteria bacterium CG_4_10_14_0_8_um_filter_48_22</name>
    <dbReference type="NCBI Taxonomy" id="1974543"/>
    <lineage>
        <taxon>Bacteria</taxon>
        <taxon>Candidatus Desantisiibacteriota</taxon>
    </lineage>
</organism>
<comment type="caution">
    <text evidence="1">The sequence shown here is derived from an EMBL/GenBank/DDBJ whole genome shotgun (WGS) entry which is preliminary data.</text>
</comment>
<protein>
    <submittedName>
        <fullName evidence="1">Uncharacterized protein</fullName>
    </submittedName>
</protein>
<accession>A0A2M7S5X3</accession>
<dbReference type="EMBL" id="PFMR01000293">
    <property type="protein sequence ID" value="PIZ14920.1"/>
    <property type="molecule type" value="Genomic_DNA"/>
</dbReference>
<proteinExistence type="predicted"/>
<dbReference type="Proteomes" id="UP000229307">
    <property type="component" value="Unassembled WGS sequence"/>
</dbReference>
<sequence length="189" mass="20757">MRNTVIIAVALASILALGFGAGRGFCAGEVPKDILDEVKNPKDLPKGTYAKIEVYEGEALQHQENRGKEEKDDQAGNKIAWVARVDDNEAGHTIFGPYIEIDEGKYVAFFRVKMLEDAGEDVVVTLDACVEYGQSVLDQKEVIGADLKKGKYAQVPLVFDYPGGQLETRVFWPAGYAVAIDSITLFRVK</sequence>
<reference evidence="2" key="1">
    <citation type="submission" date="2017-09" db="EMBL/GenBank/DDBJ databases">
        <title>Depth-based differentiation of microbial function through sediment-hosted aquifers and enrichment of novel symbionts in the deep terrestrial subsurface.</title>
        <authorList>
            <person name="Probst A.J."/>
            <person name="Ladd B."/>
            <person name="Jarett J.K."/>
            <person name="Geller-Mcgrath D.E."/>
            <person name="Sieber C.M.K."/>
            <person name="Emerson J.B."/>
            <person name="Anantharaman K."/>
            <person name="Thomas B.C."/>
            <person name="Malmstrom R."/>
            <person name="Stieglmeier M."/>
            <person name="Klingl A."/>
            <person name="Woyke T."/>
            <person name="Ryan C.M."/>
            <person name="Banfield J.F."/>
        </authorList>
    </citation>
    <scope>NUCLEOTIDE SEQUENCE [LARGE SCALE GENOMIC DNA]</scope>
</reference>
<name>A0A2M7S5X3_9BACT</name>
<evidence type="ECO:0000313" key="2">
    <source>
        <dbReference type="Proteomes" id="UP000229307"/>
    </source>
</evidence>
<dbReference type="AlphaFoldDB" id="A0A2M7S5X3"/>